<dbReference type="HOGENOM" id="CLU_033621_1_1_7"/>
<keyword evidence="5" id="KW-0813">Transport</keyword>
<feature type="domain" description="ABC transmembrane type-1" evidence="7">
    <location>
        <begin position="186"/>
        <end position="402"/>
    </location>
</feature>
<reference evidence="8 9" key="1">
    <citation type="submission" date="2012-06" db="EMBL/GenBank/DDBJ databases">
        <title>Complete sequence of Sulfurospirillum barnesii SES-3.</title>
        <authorList>
            <consortium name="US DOE Joint Genome Institute"/>
            <person name="Lucas S."/>
            <person name="Han J."/>
            <person name="Lapidus A."/>
            <person name="Cheng J.-F."/>
            <person name="Goodwin L."/>
            <person name="Pitluck S."/>
            <person name="Peters L."/>
            <person name="Ovchinnikova G."/>
            <person name="Lu M."/>
            <person name="Detter J.C."/>
            <person name="Han C."/>
            <person name="Tapia R."/>
            <person name="Land M."/>
            <person name="Hauser L."/>
            <person name="Kyrpides N."/>
            <person name="Ivanova N."/>
            <person name="Pagani I."/>
            <person name="Stolz J."/>
            <person name="Arkin A."/>
            <person name="Dehal P."/>
            <person name="Oremland R."/>
            <person name="Saltikov C."/>
            <person name="Basu P."/>
            <person name="Hollibaugh J."/>
            <person name="Newman D."/>
            <person name="Stolyar S."/>
            <person name="Hazen T."/>
            <person name="Woyke T."/>
        </authorList>
    </citation>
    <scope>NUCLEOTIDE SEQUENCE [LARGE SCALE GENOMIC DNA]</scope>
    <source>
        <strain evidence="9">ATCC 700032 / DSM 10660 / SES-3</strain>
    </source>
</reference>
<evidence type="ECO:0000313" key="9">
    <source>
        <dbReference type="Proteomes" id="UP000006176"/>
    </source>
</evidence>
<evidence type="ECO:0000259" key="7">
    <source>
        <dbReference type="PROSITE" id="PS50928"/>
    </source>
</evidence>
<keyword evidence="9" id="KW-1185">Reference proteome</keyword>
<dbReference type="PROSITE" id="PS50928">
    <property type="entry name" value="ABC_TM1"/>
    <property type="match status" value="1"/>
</dbReference>
<dbReference type="GO" id="GO:0005315">
    <property type="term" value="F:phosphate transmembrane transporter activity"/>
    <property type="evidence" value="ECO:0007669"/>
    <property type="project" value="InterPro"/>
</dbReference>
<organism evidence="8 9">
    <name type="scientific">Sulfurospirillum barnesii (strain ATCC 700032 / DSM 10660 / SES-3)</name>
    <dbReference type="NCBI Taxonomy" id="760154"/>
    <lineage>
        <taxon>Bacteria</taxon>
        <taxon>Pseudomonadati</taxon>
        <taxon>Campylobacterota</taxon>
        <taxon>Epsilonproteobacteria</taxon>
        <taxon>Campylobacterales</taxon>
        <taxon>Sulfurospirillaceae</taxon>
        <taxon>Sulfurospirillum</taxon>
    </lineage>
</organism>
<dbReference type="NCBIfam" id="TIGR02138">
    <property type="entry name" value="phosphate_pstC"/>
    <property type="match status" value="1"/>
</dbReference>
<feature type="transmembrane region" description="Helical" evidence="5">
    <location>
        <begin position="46"/>
        <end position="70"/>
    </location>
</feature>
<evidence type="ECO:0000256" key="4">
    <source>
        <dbReference type="ARBA" id="ARBA00023136"/>
    </source>
</evidence>
<name>I3XZ59_SULBS</name>
<gene>
    <name evidence="8" type="ordered locus">Sulba_1954</name>
</gene>
<feature type="transmembrane region" description="Helical" evidence="5">
    <location>
        <begin position="384"/>
        <end position="406"/>
    </location>
</feature>
<dbReference type="AlphaFoldDB" id="I3XZ59"/>
<dbReference type="GO" id="GO:0005886">
    <property type="term" value="C:plasma membrane"/>
    <property type="evidence" value="ECO:0007669"/>
    <property type="project" value="UniProtKB-SubCell"/>
</dbReference>
<comment type="similarity">
    <text evidence="6">Belongs to the binding-protein-dependent transport system permease family. CysTW subfamily.</text>
</comment>
<feature type="transmembrane region" description="Helical" evidence="5">
    <location>
        <begin position="190"/>
        <end position="210"/>
    </location>
</feature>
<dbReference type="PATRIC" id="fig|760154.4.peg.1951"/>
<feature type="transmembrane region" description="Helical" evidence="5">
    <location>
        <begin position="118"/>
        <end position="144"/>
    </location>
</feature>
<protein>
    <recommendedName>
        <fullName evidence="6">Phosphate transport system permease protein</fullName>
    </recommendedName>
</protein>
<dbReference type="GO" id="GO:0006817">
    <property type="term" value="P:phosphate ion transport"/>
    <property type="evidence" value="ECO:0007669"/>
    <property type="project" value="UniProtKB-KW"/>
</dbReference>
<dbReference type="InterPro" id="IPR011864">
    <property type="entry name" value="Phosphate_PstC"/>
</dbReference>
<dbReference type="Gene3D" id="1.10.3720.10">
    <property type="entry name" value="MetI-like"/>
    <property type="match status" value="1"/>
</dbReference>
<keyword evidence="3 5" id="KW-1133">Transmembrane helix</keyword>
<dbReference type="PANTHER" id="PTHR42727">
    <property type="entry name" value="PHOSPHATE TRANSPORT SYSTEM PERMEASE PROTEIN"/>
    <property type="match status" value="1"/>
</dbReference>
<dbReference type="Pfam" id="PF12501">
    <property type="entry name" value="DUF3708"/>
    <property type="match status" value="1"/>
</dbReference>
<keyword evidence="4 5" id="KW-0472">Membrane</keyword>
<dbReference type="EMBL" id="CP003333">
    <property type="protein sequence ID" value="AFL69233.1"/>
    <property type="molecule type" value="Genomic_DNA"/>
</dbReference>
<dbReference type="STRING" id="760154.Sulba_1954"/>
<dbReference type="InterPro" id="IPR035906">
    <property type="entry name" value="MetI-like_sf"/>
</dbReference>
<feature type="transmembrane region" description="Helical" evidence="5">
    <location>
        <begin position="76"/>
        <end position="97"/>
    </location>
</feature>
<evidence type="ECO:0000256" key="2">
    <source>
        <dbReference type="ARBA" id="ARBA00022692"/>
    </source>
</evidence>
<comment type="caution">
    <text evidence="6">Lacks conserved residue(s) required for the propagation of feature annotation.</text>
</comment>
<keyword evidence="6" id="KW-0592">Phosphate transport</keyword>
<dbReference type="Proteomes" id="UP000006176">
    <property type="component" value="Chromosome"/>
</dbReference>
<dbReference type="SUPFAM" id="SSF161098">
    <property type="entry name" value="MetI-like"/>
    <property type="match status" value="1"/>
</dbReference>
<comment type="function">
    <text evidence="6">Part of the binding-protein-dependent transport system for phosphate; probably responsible for the translocation of the substrate across the membrane.</text>
</comment>
<dbReference type="InterPro" id="IPR022182">
    <property type="entry name" value="PstC_N"/>
</dbReference>
<keyword evidence="6" id="KW-1003">Cell membrane</keyword>
<dbReference type="eggNOG" id="COG0573">
    <property type="taxonomic scope" value="Bacteria"/>
</dbReference>
<proteinExistence type="inferred from homology"/>
<dbReference type="Pfam" id="PF00528">
    <property type="entry name" value="BPD_transp_1"/>
    <property type="match status" value="1"/>
</dbReference>
<evidence type="ECO:0000256" key="6">
    <source>
        <dbReference type="RuleBase" id="RU363054"/>
    </source>
</evidence>
<dbReference type="CDD" id="cd06261">
    <property type="entry name" value="TM_PBP2"/>
    <property type="match status" value="1"/>
</dbReference>
<evidence type="ECO:0000256" key="3">
    <source>
        <dbReference type="ARBA" id="ARBA00022989"/>
    </source>
</evidence>
<accession>I3XZ59</accession>
<evidence type="ECO:0000256" key="5">
    <source>
        <dbReference type="RuleBase" id="RU363032"/>
    </source>
</evidence>
<evidence type="ECO:0000256" key="1">
    <source>
        <dbReference type="ARBA" id="ARBA00004651"/>
    </source>
</evidence>
<comment type="subcellular location">
    <subcellularLocation>
        <location evidence="1 5">Cell membrane</location>
        <topology evidence="1 5">Multi-pass membrane protein</topology>
    </subcellularLocation>
</comment>
<dbReference type="InterPro" id="IPR000515">
    <property type="entry name" value="MetI-like"/>
</dbReference>
<sequence length="418" mass="45490">MSTQTLYLIFFSGLFPLMFIGYIIGKTRAVGLRSEGIKMHSQPDQYGWFVALYTGLPIITIGVVGVFLYLFGIHAIPPFMLVSGALSAGAVALFFFFRNVAPQTRARDLVENFIKGMLLFASLISVMTTFGILLSIIFEALHFFQTQSLSYFLFGTEWAPDTAFLEGAGRSDVHAAQAKFGAVPIFAGTFYITLMAMILAVPVGLLSAIYMSEYATSKVRSQLKPFLEILAGIPTVVYGFFAALTIAPAVVKFFAIFGIEAQYQNALSSGIIMGVMIIPFISSLSDDVISAVPQSMRNGAYALGMNKAETIRFVVLPSAMPGIIASILLAVSRALGETMIVVMAAGLRPNLSWNPLEDMTTVTVKIVESLTGDQEFNNPLTLSAFALGFVLFVVTLIINIVSVSTIRRFHRKYKVSTL</sequence>
<feature type="transmembrane region" description="Helical" evidence="5">
    <location>
        <begin position="313"/>
        <end position="335"/>
    </location>
</feature>
<feature type="transmembrane region" description="Helical" evidence="5">
    <location>
        <begin position="271"/>
        <end position="292"/>
    </location>
</feature>
<evidence type="ECO:0000313" key="8">
    <source>
        <dbReference type="EMBL" id="AFL69233.1"/>
    </source>
</evidence>
<feature type="transmembrane region" description="Helical" evidence="5">
    <location>
        <begin position="6"/>
        <end position="25"/>
    </location>
</feature>
<dbReference type="KEGG" id="sba:Sulba_1954"/>
<keyword evidence="2 5" id="KW-0812">Transmembrane</keyword>
<dbReference type="PANTHER" id="PTHR42727:SF1">
    <property type="entry name" value="PHOSPHATE TRANSPORT SYSTEM PERMEASE"/>
    <property type="match status" value="1"/>
</dbReference>
<feature type="transmembrane region" description="Helical" evidence="5">
    <location>
        <begin position="231"/>
        <end position="259"/>
    </location>
</feature>